<dbReference type="EMBL" id="JAAIKE010000005">
    <property type="protein sequence ID" value="NEX47672.1"/>
    <property type="molecule type" value="Genomic_DNA"/>
</dbReference>
<organism evidence="1 2">
    <name type="scientific">Pseudotabrizicola algicola</name>
    <dbReference type="NCBI Taxonomy" id="2709381"/>
    <lineage>
        <taxon>Bacteria</taxon>
        <taxon>Pseudomonadati</taxon>
        <taxon>Pseudomonadota</taxon>
        <taxon>Alphaproteobacteria</taxon>
        <taxon>Rhodobacterales</taxon>
        <taxon>Paracoccaceae</taxon>
        <taxon>Pseudotabrizicola</taxon>
    </lineage>
</organism>
<name>A0A6B3RWZ4_9RHOB</name>
<keyword evidence="2" id="KW-1185">Reference proteome</keyword>
<sequence length="50" mass="5650">MSFARALLQRFGLFAPKADTSDAFAHRLSRIGTRESRREVRAAVFIRTPA</sequence>
<evidence type="ECO:0000313" key="2">
    <source>
        <dbReference type="Proteomes" id="UP000481421"/>
    </source>
</evidence>
<comment type="caution">
    <text evidence="1">The sequence shown here is derived from an EMBL/GenBank/DDBJ whole genome shotgun (WGS) entry which is preliminary data.</text>
</comment>
<dbReference type="RefSeq" id="WP_164613623.1">
    <property type="nucleotide sequence ID" value="NZ_JAAIKE010000005.1"/>
</dbReference>
<accession>A0A6B3RWZ4</accession>
<reference evidence="1 2" key="1">
    <citation type="submission" date="2020-02" db="EMBL/GenBank/DDBJ databases">
        <title>Rhodobacter algicola sp. nov., isolated from microalga culture.</title>
        <authorList>
            <person name="Park C.-Y."/>
        </authorList>
    </citation>
    <scope>NUCLEOTIDE SEQUENCE [LARGE SCALE GENOMIC DNA]</scope>
    <source>
        <strain evidence="1 2">ETT8</strain>
    </source>
</reference>
<dbReference type="AlphaFoldDB" id="A0A6B3RWZ4"/>
<protein>
    <submittedName>
        <fullName evidence="1">Uncharacterized protein</fullName>
    </submittedName>
</protein>
<proteinExistence type="predicted"/>
<dbReference type="Proteomes" id="UP000481421">
    <property type="component" value="Unassembled WGS sequence"/>
</dbReference>
<evidence type="ECO:0000313" key="1">
    <source>
        <dbReference type="EMBL" id="NEX47672.1"/>
    </source>
</evidence>
<gene>
    <name evidence="1" type="ORF">G3572_15775</name>
</gene>